<gene>
    <name evidence="1" type="ORF">LSS_20795</name>
</gene>
<reference evidence="1 2" key="1">
    <citation type="journal article" date="2012" name="Gene">
        <title>Sequence of Leptospira santarosai serovar Shermani genome and prediction of virulence-associated genes.</title>
        <authorList>
            <person name="Chou L.F."/>
            <person name="Chen Y.T."/>
            <person name="Lu C.W."/>
            <person name="Ko Y.C."/>
            <person name="Tang C.Y."/>
            <person name="Pan M.J."/>
            <person name="Tian Y.C."/>
            <person name="Chiu C.H."/>
            <person name="Hung C.C."/>
            <person name="Yang C.W."/>
        </authorList>
    </citation>
    <scope>NUCLEOTIDE SEQUENCE [LARGE SCALE GENOMIC DNA]</scope>
    <source>
        <strain evidence="1">LT 821</strain>
    </source>
</reference>
<dbReference type="STRING" id="758847.LSS_20795"/>
<name>A0A097ES96_9LEPT</name>
<protein>
    <submittedName>
        <fullName evidence="1">Uncharacterized protein</fullName>
    </submittedName>
</protein>
<accession>A0A097ES96</accession>
<reference evidence="1 2" key="2">
    <citation type="journal article" date="2014" name="Emerg. Microbes Infect.">
        <title>Potential impact on kidney infection: a whole-genome analysis of Leptospira santarosai serovar Shermani.</title>
        <authorList>
            <person name="Chou L.F."/>
            <person name="Chen T.W."/>
            <person name="Ko Y.C."/>
            <person name="Pan M.J."/>
            <person name="Tian Y.C."/>
            <person name="Chiu C.H."/>
            <person name="Tang P."/>
            <person name="Hung C.C."/>
            <person name="Yang C.W."/>
        </authorList>
    </citation>
    <scope>NUCLEOTIDE SEQUENCE</scope>
    <source>
        <strain evidence="1 2">LT 821</strain>
    </source>
</reference>
<evidence type="ECO:0000313" key="1">
    <source>
        <dbReference type="EMBL" id="AIT10803.1"/>
    </source>
</evidence>
<dbReference type="Proteomes" id="UP000035800">
    <property type="component" value="Chromosome I"/>
</dbReference>
<sequence length="44" mass="4731">MIGRKTTISYGNSTPTTVPFGIYKGSFLFLKGNPRPTPIQSAEG</sequence>
<dbReference type="KEGG" id="lst:LSS_20795"/>
<evidence type="ECO:0000313" key="2">
    <source>
        <dbReference type="Proteomes" id="UP000035800"/>
    </source>
</evidence>
<dbReference type="EMBL" id="CP006694">
    <property type="protein sequence ID" value="AIT10803.1"/>
    <property type="molecule type" value="Genomic_DNA"/>
</dbReference>
<proteinExistence type="predicted"/>
<dbReference type="AlphaFoldDB" id="A0A097ES96"/>
<organism evidence="1 2">
    <name type="scientific">Leptospira santarosai serovar Shermani str. LT 821</name>
    <dbReference type="NCBI Taxonomy" id="758847"/>
    <lineage>
        <taxon>Bacteria</taxon>
        <taxon>Pseudomonadati</taxon>
        <taxon>Spirochaetota</taxon>
        <taxon>Spirochaetia</taxon>
        <taxon>Leptospirales</taxon>
        <taxon>Leptospiraceae</taxon>
        <taxon>Leptospira</taxon>
    </lineage>
</organism>